<protein>
    <submittedName>
        <fullName evidence="1">Uncharacterized protein</fullName>
    </submittedName>
</protein>
<organism evidence="1 2">
    <name type="scientific">Nepenthes gracilis</name>
    <name type="common">Slender pitcher plant</name>
    <dbReference type="NCBI Taxonomy" id="150966"/>
    <lineage>
        <taxon>Eukaryota</taxon>
        <taxon>Viridiplantae</taxon>
        <taxon>Streptophyta</taxon>
        <taxon>Embryophyta</taxon>
        <taxon>Tracheophyta</taxon>
        <taxon>Spermatophyta</taxon>
        <taxon>Magnoliopsida</taxon>
        <taxon>eudicotyledons</taxon>
        <taxon>Gunneridae</taxon>
        <taxon>Pentapetalae</taxon>
        <taxon>Caryophyllales</taxon>
        <taxon>Nepenthaceae</taxon>
        <taxon>Nepenthes</taxon>
    </lineage>
</organism>
<keyword evidence="2" id="KW-1185">Reference proteome</keyword>
<gene>
    <name evidence="1" type="ORF">Nepgr_014793</name>
</gene>
<accession>A0AAD3SKQ3</accession>
<proteinExistence type="predicted"/>
<name>A0AAD3SKQ3_NEPGR</name>
<dbReference type="Proteomes" id="UP001279734">
    <property type="component" value="Unassembled WGS sequence"/>
</dbReference>
<evidence type="ECO:0000313" key="2">
    <source>
        <dbReference type="Proteomes" id="UP001279734"/>
    </source>
</evidence>
<dbReference type="EMBL" id="BSYO01000012">
    <property type="protein sequence ID" value="GMH12952.1"/>
    <property type="molecule type" value="Genomic_DNA"/>
</dbReference>
<reference evidence="1" key="1">
    <citation type="submission" date="2023-05" db="EMBL/GenBank/DDBJ databases">
        <title>Nepenthes gracilis genome sequencing.</title>
        <authorList>
            <person name="Fukushima K."/>
        </authorList>
    </citation>
    <scope>NUCLEOTIDE SEQUENCE</scope>
    <source>
        <strain evidence="1">SING2019-196</strain>
    </source>
</reference>
<sequence length="243" mass="26191">MVDYFDLEVQRLHTHVDGLISRKGDATLQFGESSVVQVGPSRQLDQETGHGYGDATHVVQSILEDGGLATALESLPDDSHQHTGHLSGECAARSSKAARLMGVDAGKDPENLSCVHQYEVAPNLASCPVGRKRVGLVVNQHITDQERLDALGLPCCHQEVVGTASSCFTSSGAEVADHDSIVPPFEEVESKMAKIKARIAAREASPNSTSRIASDVERLRRKLVELKAQRCPTLSPTQMPYCP</sequence>
<comment type="caution">
    <text evidence="1">The sequence shown here is derived from an EMBL/GenBank/DDBJ whole genome shotgun (WGS) entry which is preliminary data.</text>
</comment>
<dbReference type="AlphaFoldDB" id="A0AAD3SKQ3"/>
<evidence type="ECO:0000313" key="1">
    <source>
        <dbReference type="EMBL" id="GMH12952.1"/>
    </source>
</evidence>